<protein>
    <recommendedName>
        <fullName evidence="2">UspA domain-containing protein</fullName>
    </recommendedName>
</protein>
<dbReference type="AlphaFoldDB" id="A0A2N5T2R3"/>
<evidence type="ECO:0000313" key="3">
    <source>
        <dbReference type="EMBL" id="PLW19776.1"/>
    </source>
</evidence>
<accession>A0A2N5T2R3</accession>
<gene>
    <name evidence="4" type="ORF">PCASD_13951</name>
    <name evidence="3" type="ORF">PCASD_20804</name>
</gene>
<feature type="compositionally biased region" description="Basic and acidic residues" evidence="1">
    <location>
        <begin position="643"/>
        <end position="681"/>
    </location>
</feature>
<feature type="domain" description="UspA" evidence="2">
    <location>
        <begin position="405"/>
        <end position="550"/>
    </location>
</feature>
<feature type="region of interest" description="Disordered" evidence="1">
    <location>
        <begin position="1"/>
        <end position="95"/>
    </location>
</feature>
<dbReference type="EMBL" id="PGCI01000709">
    <property type="protein sequence ID" value="PLW19776.1"/>
    <property type="molecule type" value="Genomic_DNA"/>
</dbReference>
<dbReference type="InterPro" id="IPR014729">
    <property type="entry name" value="Rossmann-like_a/b/a_fold"/>
</dbReference>
<feature type="compositionally biased region" description="Polar residues" evidence="1">
    <location>
        <begin position="123"/>
        <end position="132"/>
    </location>
</feature>
<feature type="compositionally biased region" description="Low complexity" evidence="1">
    <location>
        <begin position="9"/>
        <end position="23"/>
    </location>
</feature>
<feature type="compositionally biased region" description="Low complexity" evidence="1">
    <location>
        <begin position="207"/>
        <end position="219"/>
    </location>
</feature>
<dbReference type="CDD" id="cd23659">
    <property type="entry name" value="USP_At3g01520-like"/>
    <property type="match status" value="1"/>
</dbReference>
<reference evidence="3 5" key="1">
    <citation type="submission" date="2017-11" db="EMBL/GenBank/DDBJ databases">
        <title>De novo assembly and phasing of dikaryotic genomes from two isolates of Puccinia coronata f. sp. avenae, the causal agent of oat crown rust.</title>
        <authorList>
            <person name="Miller M.E."/>
            <person name="Zhang Y."/>
            <person name="Omidvar V."/>
            <person name="Sperschneider J."/>
            <person name="Schwessinger B."/>
            <person name="Raley C."/>
            <person name="Palmer J.M."/>
            <person name="Garnica D."/>
            <person name="Upadhyaya N."/>
            <person name="Rathjen J."/>
            <person name="Taylor J.M."/>
            <person name="Park R.F."/>
            <person name="Dodds P.N."/>
            <person name="Hirsch C.D."/>
            <person name="Kianian S.F."/>
            <person name="Figueroa M."/>
        </authorList>
    </citation>
    <scope>NUCLEOTIDE SEQUENCE [LARGE SCALE GENOMIC DNA]</scope>
    <source>
        <strain evidence="3">12SD80</strain>
    </source>
</reference>
<dbReference type="EMBL" id="PGCI01000234">
    <property type="protein sequence ID" value="PLW32847.1"/>
    <property type="molecule type" value="Genomic_DNA"/>
</dbReference>
<feature type="compositionally biased region" description="Acidic residues" evidence="1">
    <location>
        <begin position="633"/>
        <end position="642"/>
    </location>
</feature>
<dbReference type="PANTHER" id="PTHR46100">
    <property type="entry name" value="IMP2'P"/>
    <property type="match status" value="1"/>
</dbReference>
<dbReference type="Gene3D" id="3.40.50.620">
    <property type="entry name" value="HUPs"/>
    <property type="match status" value="1"/>
</dbReference>
<dbReference type="Pfam" id="PF00582">
    <property type="entry name" value="Usp"/>
    <property type="match status" value="1"/>
</dbReference>
<comment type="caution">
    <text evidence="3">The sequence shown here is derived from an EMBL/GenBank/DDBJ whole genome shotgun (WGS) entry which is preliminary data.</text>
</comment>
<dbReference type="PRINTS" id="PR01438">
    <property type="entry name" value="UNVRSLSTRESS"/>
</dbReference>
<dbReference type="PANTHER" id="PTHR46100:SF4">
    <property type="entry name" value="USPA DOMAIN-CONTAINING PROTEIN"/>
    <property type="match status" value="1"/>
</dbReference>
<feature type="region of interest" description="Disordered" evidence="1">
    <location>
        <begin position="611"/>
        <end position="703"/>
    </location>
</feature>
<evidence type="ECO:0000313" key="5">
    <source>
        <dbReference type="Proteomes" id="UP000235392"/>
    </source>
</evidence>
<feature type="region of interest" description="Disordered" evidence="1">
    <location>
        <begin position="207"/>
        <end position="276"/>
    </location>
</feature>
<evidence type="ECO:0000259" key="2">
    <source>
        <dbReference type="Pfam" id="PF00582"/>
    </source>
</evidence>
<dbReference type="InterPro" id="IPR006016">
    <property type="entry name" value="UspA"/>
</dbReference>
<feature type="compositionally biased region" description="Basic and acidic residues" evidence="1">
    <location>
        <begin position="229"/>
        <end position="238"/>
    </location>
</feature>
<name>A0A2N5T2R3_9BASI</name>
<evidence type="ECO:0000256" key="1">
    <source>
        <dbReference type="SAM" id="MobiDB-lite"/>
    </source>
</evidence>
<dbReference type="SUPFAM" id="SSF52402">
    <property type="entry name" value="Adenine nucleotide alpha hydrolases-like"/>
    <property type="match status" value="1"/>
</dbReference>
<dbReference type="Proteomes" id="UP000235392">
    <property type="component" value="Unassembled WGS sequence"/>
</dbReference>
<feature type="compositionally biased region" description="Low complexity" evidence="1">
    <location>
        <begin position="175"/>
        <end position="187"/>
    </location>
</feature>
<feature type="compositionally biased region" description="Polar residues" evidence="1">
    <location>
        <begin position="149"/>
        <end position="161"/>
    </location>
</feature>
<feature type="region of interest" description="Disordered" evidence="1">
    <location>
        <begin position="116"/>
        <end position="190"/>
    </location>
</feature>
<evidence type="ECO:0000313" key="4">
    <source>
        <dbReference type="EMBL" id="PLW32847.1"/>
    </source>
</evidence>
<feature type="region of interest" description="Disordered" evidence="1">
    <location>
        <begin position="306"/>
        <end position="339"/>
    </location>
</feature>
<proteinExistence type="predicted"/>
<organism evidence="3 5">
    <name type="scientific">Puccinia coronata f. sp. avenae</name>
    <dbReference type="NCBI Taxonomy" id="200324"/>
    <lineage>
        <taxon>Eukaryota</taxon>
        <taxon>Fungi</taxon>
        <taxon>Dikarya</taxon>
        <taxon>Basidiomycota</taxon>
        <taxon>Pucciniomycotina</taxon>
        <taxon>Pucciniomycetes</taxon>
        <taxon>Pucciniales</taxon>
        <taxon>Pucciniaceae</taxon>
        <taxon>Puccinia</taxon>
    </lineage>
</organism>
<feature type="compositionally biased region" description="Low complexity" evidence="1">
    <location>
        <begin position="34"/>
        <end position="87"/>
    </location>
</feature>
<sequence>MKFHKRVPSFSFTSFSFNSTGSSDQPPGGDPAAHSHSQSHSQPSSPSQPHVELQPAPLSAAALPSSPSASFAQQQQQQQQNAPDQQLTHPRNGSITLLLSPNDPLQFIVQNPNAATRKRSGSLVEQSMSSPTPDHPDFTSPGGRRRSSFAESINQGLSTLANVDRGRISSPSRLSSTFTQSSTASSSHFNRHRKRFSNLFSPLSYYANSSRSPSPANRSGRLRSSNSIDHAESDRESNPDASNPISPQIDLPSSSEDESDSNNSNSDRSNDLEPEFSDTEAQTILANTNANASSITPIDFLQKSNQPIPFMDQAPNITSPPPLPISFAPTDPRSLSSSVIPLTQKSSITSRNGSVRRRTSTLGSRQDLKLTVSRPIYQKNRCTITIEHGDWLEVAKKAERTRFYLVACDLSDESKYAIEWTIGTVLRQGDECLVIMIIETDSKFDPEEGSGTAADRTAKIRNQKDRQEKAALLVREVTALLERTGLHTKVTCQAIHGKNPKHMLIDCIDFLEPNLVIVGRRGITSSKGSLMGSVSHYLVQKSSVPVMVARRRLRTLPKVYKKKSGLVPTAHQQRKLNEAAIEKSMTGLTEPPLDHKRLSVVSEETDVNKLNLQSLHMAPEKPELERQTSAGDSVDDEMDDLNEQAREDKEDPNLQKLHDQTLGERKDDEHLGEPQESRSEAPLDGQQDPVLTSQPVSNLEPVV</sequence>
<dbReference type="InterPro" id="IPR006015">
    <property type="entry name" value="Universal_stress_UspA"/>
</dbReference>